<organism evidence="6 7">
    <name type="scientific">Sinanodonta woodiana</name>
    <name type="common">Chinese pond mussel</name>
    <name type="synonym">Anodonta woodiana</name>
    <dbReference type="NCBI Taxonomy" id="1069815"/>
    <lineage>
        <taxon>Eukaryota</taxon>
        <taxon>Metazoa</taxon>
        <taxon>Spiralia</taxon>
        <taxon>Lophotrochozoa</taxon>
        <taxon>Mollusca</taxon>
        <taxon>Bivalvia</taxon>
        <taxon>Autobranchia</taxon>
        <taxon>Heteroconchia</taxon>
        <taxon>Palaeoheterodonta</taxon>
        <taxon>Unionida</taxon>
        <taxon>Unionoidea</taxon>
        <taxon>Unionidae</taxon>
        <taxon>Unioninae</taxon>
        <taxon>Sinanodonta</taxon>
    </lineage>
</organism>
<proteinExistence type="predicted"/>
<evidence type="ECO:0008006" key="8">
    <source>
        <dbReference type="Google" id="ProtNLM"/>
    </source>
</evidence>
<gene>
    <name evidence="6" type="ORF">ACJMK2_009663</name>
</gene>
<feature type="domain" description="DNA2/NAM7 helicase helicase" evidence="3">
    <location>
        <begin position="1012"/>
        <end position="1174"/>
    </location>
</feature>
<dbReference type="SUPFAM" id="SSF52540">
    <property type="entry name" value="P-loop containing nucleoside triphosphate hydrolases"/>
    <property type="match status" value="1"/>
</dbReference>
<dbReference type="PANTHER" id="PTHR10887">
    <property type="entry name" value="DNA2/NAM7 HELICASE FAMILY"/>
    <property type="match status" value="1"/>
</dbReference>
<dbReference type="EMBL" id="JBJQND010000012">
    <property type="protein sequence ID" value="KAL3859443.1"/>
    <property type="molecule type" value="Genomic_DNA"/>
</dbReference>
<accession>A0ABD3VEJ7</accession>
<dbReference type="Pfam" id="PF13086">
    <property type="entry name" value="AAA_11"/>
    <property type="match status" value="2"/>
</dbReference>
<feature type="region of interest" description="Disordered" evidence="2">
    <location>
        <begin position="1"/>
        <end position="135"/>
    </location>
</feature>
<dbReference type="CDD" id="cd18808">
    <property type="entry name" value="SF1_C_Upf1"/>
    <property type="match status" value="1"/>
</dbReference>
<dbReference type="Gene3D" id="3.40.50.300">
    <property type="entry name" value="P-loop containing nucleotide triphosphate hydrolases"/>
    <property type="match status" value="3"/>
</dbReference>
<feature type="compositionally biased region" description="Polar residues" evidence="2">
    <location>
        <begin position="30"/>
        <end position="42"/>
    </location>
</feature>
<comment type="caution">
    <text evidence="6">The sequence shown here is derived from an EMBL/GenBank/DDBJ whole genome shotgun (WGS) entry which is preliminary data.</text>
</comment>
<feature type="coiled-coil region" evidence="1">
    <location>
        <begin position="358"/>
        <end position="388"/>
    </location>
</feature>
<dbReference type="InterPro" id="IPR041679">
    <property type="entry name" value="DNA2/NAM7-like_C"/>
</dbReference>
<feature type="domain" description="DNA2/NAM7 helicase helicase" evidence="3">
    <location>
        <begin position="617"/>
        <end position="703"/>
    </location>
</feature>
<dbReference type="Pfam" id="PF13087">
    <property type="entry name" value="AAA_12"/>
    <property type="match status" value="1"/>
</dbReference>
<dbReference type="FunFam" id="3.40.50.300:FF:001366">
    <property type="entry name" value="ATP binding protein, putative"/>
    <property type="match status" value="1"/>
</dbReference>
<dbReference type="InterPro" id="IPR047187">
    <property type="entry name" value="SF1_C_Upf1"/>
</dbReference>
<keyword evidence="7" id="KW-1185">Reference proteome</keyword>
<evidence type="ECO:0000313" key="6">
    <source>
        <dbReference type="EMBL" id="KAL3859443.1"/>
    </source>
</evidence>
<dbReference type="PANTHER" id="PTHR10887:SF341">
    <property type="entry name" value="NFX1-TYPE ZINC FINGER-CONTAINING PROTEIN 1"/>
    <property type="match status" value="1"/>
</dbReference>
<dbReference type="InterPro" id="IPR041677">
    <property type="entry name" value="DNA2/NAM7_AAA_11"/>
</dbReference>
<dbReference type="InterPro" id="IPR027417">
    <property type="entry name" value="P-loop_NTPase"/>
</dbReference>
<feature type="domain" description="ZNFX1" evidence="5">
    <location>
        <begin position="432"/>
        <end position="536"/>
    </location>
</feature>
<evidence type="ECO:0000256" key="1">
    <source>
        <dbReference type="SAM" id="Coils"/>
    </source>
</evidence>
<dbReference type="CDD" id="cd17936">
    <property type="entry name" value="EEXXEc_NFX1"/>
    <property type="match status" value="1"/>
</dbReference>
<evidence type="ECO:0000313" key="7">
    <source>
        <dbReference type="Proteomes" id="UP001634394"/>
    </source>
</evidence>
<dbReference type="Pfam" id="PF25396">
    <property type="entry name" value="ZNFX1"/>
    <property type="match status" value="1"/>
</dbReference>
<name>A0ABD3VEJ7_SINWO</name>
<dbReference type="InterPro" id="IPR045055">
    <property type="entry name" value="DNA2/NAM7-like"/>
</dbReference>
<keyword evidence="1" id="KW-0175">Coiled coil</keyword>
<evidence type="ECO:0000259" key="4">
    <source>
        <dbReference type="Pfam" id="PF13087"/>
    </source>
</evidence>
<evidence type="ECO:0000259" key="3">
    <source>
        <dbReference type="Pfam" id="PF13086"/>
    </source>
</evidence>
<feature type="compositionally biased region" description="Polar residues" evidence="2">
    <location>
        <begin position="49"/>
        <end position="64"/>
    </location>
</feature>
<protein>
    <recommendedName>
        <fullName evidence="8">NFX1-type zinc finger-containing protein 1</fullName>
    </recommendedName>
</protein>
<feature type="domain" description="DNA2/NAM7 helicase-like C-terminal" evidence="4">
    <location>
        <begin position="1186"/>
        <end position="1375"/>
    </location>
</feature>
<dbReference type="Proteomes" id="UP001634394">
    <property type="component" value="Unassembled WGS sequence"/>
</dbReference>
<evidence type="ECO:0000259" key="5">
    <source>
        <dbReference type="Pfam" id="PF25396"/>
    </source>
</evidence>
<evidence type="ECO:0000256" key="2">
    <source>
        <dbReference type="SAM" id="MobiDB-lite"/>
    </source>
</evidence>
<sequence length="1954" mass="225031">MESEDDEAREKYPIPIYMSEYRANDKSHNVKQNKQGRYQISDSFDVHRTSPQTYQKGDSSGYSNESDRCHHRKPQSTRRKEIPVPTDELMKTDMVGNPQDAPKSENAHNPGISNYHYRTSKFRGSNARGNNARGERTLLDGRGFKRITRVANIEHGESDRTVQESSLPRQENPILECDKTTQFSINIAKKKQCHEADSARSSRWKLGYRALKDILEMEDVEELVLKLSNVRGGFPECLKEAVKPDWVVLIVSIFQKACLSHKHTYVLEAFHLLHASNFLEKVGNVLSEVQLKSITTKGIWAEKLQLSNFLESLLCVLKKELELIPDSLVKCNTIIMHLNEIVKIFNIGDLRHDIVQNLRMLEEIKEAIRQERDTREQQQRQAQTANKAEGKYKNLDDYLDIQFRLLREDYVKPLRDGIEEYHRNLDQGDTSKRSQGLRLYRDVNICSLQCSSSGIVYILHFNERKFKNMNWHSSRRLLHGSLVALTNDDFETILFATITNRDARELEKGFVQVRFENQLDRVVNITPNEIFVMAETPAYFEAYRHIMKGLQEIQSSMPFQKYFVECQIEISPSKYLLSGVRLYDFTPLVKQTIVTDNCKEIRVLTTTRWPRSDELGLDSSQYNALQTALTKELAVIQGPPGTGKTFVGLKITELLLHNHSVWKENDEINPMLVVCYTNHALDQFLEGILRRCNNESLKPFLLRELKMTRRKERLVPLNIFRAQAQCRDHLKILKNSIESIGVKLQACLLGIMSAKKLQHLMTHTQFESLQKGVHNDIDKCLLLWLDITPAMGGKDDADEYMDSLHKRWETAILQTQVCMDMQEAEQYINVWDLPLVDRVRMYKLWVHQMSDVLKNQMDELRKHMISHSVSPQDLQLLEELKTTESDCQQSIVNEQVLKKFLQKKGQMQIRSLWKVPKNFSNNKDLIKEWLCLEITSKNEAVIENALKEIYPEAYPEEIESEESDLEEDRALDDDDEDIFSVENNASNKTNTRELNQRLKEDLALTFTTETKNENHSDDANYSWQTVSDRKKVKRRIQKVLTSGSSMSEAEAKMVTDVWSLATNKRHELYRYWLNRYRQDLKVAVSVYENEYTKEINKVQEVNDDECLSVLKSCKVIGMTTTGAAKYRHLIQSVKPKIIIVEEAAEVLESHIITTLNPECQHLILIGDHQQLRPTPCVYELAKKYHLDISLFERLVKNGINCITLLEQHRMRPEISVLVKHIYPNLRDHSRVRQYGDVKGFQRNIFFIEHKNEESCNEESRSYSNEHEAKFIAALAKHLLKQGYMRSQITILTPYVGQVLLIRRLLPKKEFEGLRVTAVDNFQGEENDIILLSLVRSSNKRTKTEGKKNPIGFLSIDNRVCVALSRAKMGFYVIGNFQLLLKYSDLWRKIVTSLQGTHEIGTHLSLGCQVHGTTINVACDEDFNQSPDGGCKLPCNAELPNCQHRCKRYCHIIDLDHKSYKCFQACNKLCTFEKVIPMCKHKELIPCHKDPFTWKCKAPCKTHLACGHACKGVCYLCAERRSHQQPCTEEIETILGCGHVVKIPCNASRDDISCSVPCGKELPCSHQCSGTCGKCFGGKLHHGCDVKCDRFHSCGHRCESKCSSLCPPCSKLCRFTCLHDVNCSRKCGERCTDCNESCAIKCKHGKCSKLCYETCDFRCDQPCLKELKCGHLCKGLCGEECLCICCEKQKVSDVFDTGISQESIFIRLSNCLCILEITGMDEWMKTSPGRGFLLSCPKCRRTILNSRRYKDVIRKCFLALHETYKHTYGTDHDRRIAIMELKSKISNLSSIGCNDSEKERLVRFLENEPLASLNELNSIGTKIKYLSCILSIERFVQIHIPSLASDSNIHTAMNSVSKYRNLLAQDRYRGFQTKHFWVELGQELRRLEYLFKFAYIDSLRTRISLSEAVIYELPKVSAYLDDPTKYDKVRLLFQFASTSAQDSGISIPPLESLNL</sequence>
<reference evidence="6 7" key="1">
    <citation type="submission" date="2024-11" db="EMBL/GenBank/DDBJ databases">
        <title>Chromosome-level genome assembly of the freshwater bivalve Anodonta woodiana.</title>
        <authorList>
            <person name="Chen X."/>
        </authorList>
    </citation>
    <scope>NUCLEOTIDE SEQUENCE [LARGE SCALE GENOMIC DNA]</scope>
    <source>
        <strain evidence="6">MN2024</strain>
        <tissue evidence="6">Gills</tissue>
    </source>
</reference>
<dbReference type="InterPro" id="IPR057373">
    <property type="entry name" value="ZNFX1"/>
</dbReference>